<dbReference type="PROSITE" id="PS50994">
    <property type="entry name" value="INTEGRASE"/>
    <property type="match status" value="1"/>
</dbReference>
<keyword evidence="2" id="KW-0645">Protease</keyword>
<feature type="region of interest" description="Disordered" evidence="5">
    <location>
        <begin position="228"/>
        <end position="267"/>
    </location>
</feature>
<feature type="domain" description="CCHC-type" evidence="6">
    <location>
        <begin position="273"/>
        <end position="289"/>
    </location>
</feature>
<feature type="domain" description="Integrase catalytic" evidence="7">
    <location>
        <begin position="508"/>
        <end position="686"/>
    </location>
</feature>
<organism evidence="8 9">
    <name type="scientific">Saitozyma podzolica</name>
    <dbReference type="NCBI Taxonomy" id="1890683"/>
    <lineage>
        <taxon>Eukaryota</taxon>
        <taxon>Fungi</taxon>
        <taxon>Dikarya</taxon>
        <taxon>Basidiomycota</taxon>
        <taxon>Agaricomycotina</taxon>
        <taxon>Tremellomycetes</taxon>
        <taxon>Tremellales</taxon>
        <taxon>Trimorphomycetaceae</taxon>
        <taxon>Saitozyma</taxon>
    </lineage>
</organism>
<dbReference type="GO" id="GO:0003723">
    <property type="term" value="F:RNA binding"/>
    <property type="evidence" value="ECO:0007669"/>
    <property type="project" value="UniProtKB-KW"/>
</dbReference>
<dbReference type="GO" id="GO:0005634">
    <property type="term" value="C:nucleus"/>
    <property type="evidence" value="ECO:0007669"/>
    <property type="project" value="UniProtKB-ARBA"/>
</dbReference>
<sequence>MSTDSATPTTLSAVPKLRGNANYIEWREAIEEQLLAHDLLDIVEGTEEEPFGQKGVRKRRAGSVMPTGGTGDPGDAPKALSAVEVKQWKDWSKRESKAQAWLRMTCTEGPKRSIMGMLSAHEMWSHLENTHMVRTIERQGQLLQTLASFRLLSANSKAMTTHMESFLVTLSRYETAGGILPESQQIVLFLNSLPAAMEQWKDTYAALDEYRQTWVELERLWNRKVEDKERYETSKGSHSNGDALATHGGNHGQKGKKTGEKKEKKQRDMSKVKCWTCEKTGHFKRDCPDAEDSSKKDKTDGQANAAVEAEFEAFVGQAVQDATGLDSEWVIDSGATHHLSGDPKVFASRSDLPEPFSFSLAGQGSLTAEQMGEVPLRLPSGHGLSLQDVYFTPSARLNLLSASRLLSRGWTISLAPSGGRISNGKVDVPLEKRKGLWVLTAKSANQATHGRVLVTTGAESLHAALGHIRGKKLEDAAAQAGLKVADVMRSAEGCSTCAEAKATKQPKAGTSPRGAYAGELVHVDIAGPFQPAKAGEDHFLALVDDWSKISLVVPMGGKTEAYRHLRAFVSIMARLAAPRAVRFVRSDGGGEFGSLEAQAWYRETGIQHQVSPPYTPELNGVVERFMRTAKEMITAMLKGSALPHEYWTHAARHAACIIMKTTKVQGKTAWERLTGREPTLPTSRVFGQSIPVAIPRAVRTKGSLTNARGVGGTLLGQRWDRVGWIVELEDGKVIETKEVSKTTTSAGDSGITGGWRHMGAIPVSTPQTDTVRLPSTSFDTNDSDLDNGSVGDEGDEGNGDEQDGTQEYVPSEANVHRPPPSQDIATQPTATSAPPRIRHGWTYEVRTPETQRNAIEVEILPTRTRSGRTGNSGEANWLNWQGPEAEEHHLASSAAMALVMTNLDDEPANPHEAKRTGEAKQWLEAMASEIANIESKGTWREVVVPENRTPIGVRWVFKRKRDEKGQVVRWKARIVAKGYSQVPGVDFEQTYAPVGRTTSLRILLTLAAQRDLELRQADVEGAYLNGTLEEEIYMAFPEGYKPKNDHATGLRLVKSLYGLKQSGRAWWIELGTALAGVGFKKLESDWGLYYRTATSDYGEAFLLAYVDDILIAATASKTIDHIMAALKDRWKMTEMGEVRMILGMRVDRDRPSRTVTLSQPAYVDKLLERFTPSGKKRSTPLAILKRLGPEYLAAAKEEKEAGGAGGADKVRYQEIVGSLQWIATCTRPDLAFAASWLARYTSAPTAGHLKVALEVIDHLGSTRNMRLTLGGKTAKAELEGWVDADWGGCHDTRRSTTGHIFMLGGSAIVWTSRRQATVASSTVEAEYVAVSEAAREAVWLKGLLDELGVTPKEPTPLWCDNQGAIRLARNPGTHRRTKHIAIRWHLIRELIEDGVVRLGYVPTASQVADIFTKALLPAPHRSLRASLGLVLDGEDADLEGEC</sequence>
<reference evidence="8 9" key="1">
    <citation type="submission" date="2018-11" db="EMBL/GenBank/DDBJ databases">
        <title>Genome sequence of Saitozyma podzolica DSM 27192.</title>
        <authorList>
            <person name="Aliyu H."/>
            <person name="Gorte O."/>
            <person name="Ochsenreither K."/>
        </authorList>
    </citation>
    <scope>NUCLEOTIDE SEQUENCE [LARGE SCALE GENOMIC DNA]</scope>
    <source>
        <strain evidence="8 9">DSM 27192</strain>
    </source>
</reference>
<evidence type="ECO:0000259" key="7">
    <source>
        <dbReference type="PROSITE" id="PS50994"/>
    </source>
</evidence>
<proteinExistence type="predicted"/>
<evidence type="ECO:0000313" key="9">
    <source>
        <dbReference type="Proteomes" id="UP000279259"/>
    </source>
</evidence>
<dbReference type="GO" id="GO:0006397">
    <property type="term" value="P:mRNA processing"/>
    <property type="evidence" value="ECO:0007669"/>
    <property type="project" value="UniProtKB-KW"/>
</dbReference>
<dbReference type="GO" id="GO:0015074">
    <property type="term" value="P:DNA integration"/>
    <property type="evidence" value="ECO:0007669"/>
    <property type="project" value="InterPro"/>
</dbReference>
<dbReference type="InterPro" id="IPR001584">
    <property type="entry name" value="Integrase_cat-core"/>
</dbReference>
<dbReference type="InterPro" id="IPR036397">
    <property type="entry name" value="RNaseH_sf"/>
</dbReference>
<dbReference type="PROSITE" id="PS50158">
    <property type="entry name" value="ZF_CCHC"/>
    <property type="match status" value="1"/>
</dbReference>
<keyword evidence="4" id="KW-0862">Zinc</keyword>
<dbReference type="SMART" id="SM00343">
    <property type="entry name" value="ZnF_C2HC"/>
    <property type="match status" value="1"/>
</dbReference>
<feature type="region of interest" description="Disordered" evidence="5">
    <location>
        <begin position="50"/>
        <end position="78"/>
    </location>
</feature>
<name>A0A427XMT6_9TREE</name>
<dbReference type="GO" id="GO:0004190">
    <property type="term" value="F:aspartic-type endopeptidase activity"/>
    <property type="evidence" value="ECO:0007669"/>
    <property type="project" value="UniProtKB-KW"/>
</dbReference>
<dbReference type="InterPro" id="IPR054722">
    <property type="entry name" value="PolX-like_BBD"/>
</dbReference>
<dbReference type="CDD" id="cd09272">
    <property type="entry name" value="RNase_HI_RT_Ty1"/>
    <property type="match status" value="1"/>
</dbReference>
<keyword evidence="4" id="KW-0479">Metal-binding</keyword>
<dbReference type="Pfam" id="PF22936">
    <property type="entry name" value="Pol_BBD"/>
    <property type="match status" value="1"/>
</dbReference>
<dbReference type="Pfam" id="PF07727">
    <property type="entry name" value="RVT_2"/>
    <property type="match status" value="1"/>
</dbReference>
<keyword evidence="3" id="KW-0694">RNA-binding</keyword>
<dbReference type="InterPro" id="IPR012337">
    <property type="entry name" value="RNaseH-like_sf"/>
</dbReference>
<evidence type="ECO:0000256" key="5">
    <source>
        <dbReference type="SAM" id="MobiDB-lite"/>
    </source>
</evidence>
<dbReference type="Pfam" id="PF14223">
    <property type="entry name" value="Retrotran_gag_2"/>
    <property type="match status" value="1"/>
</dbReference>
<dbReference type="Gene3D" id="3.30.420.10">
    <property type="entry name" value="Ribonuclease H-like superfamily/Ribonuclease H"/>
    <property type="match status" value="1"/>
</dbReference>
<dbReference type="EMBL" id="RSCD01000035">
    <property type="protein sequence ID" value="RSH80180.1"/>
    <property type="molecule type" value="Genomic_DNA"/>
</dbReference>
<dbReference type="SUPFAM" id="SSF53098">
    <property type="entry name" value="Ribonuclease H-like"/>
    <property type="match status" value="1"/>
</dbReference>
<keyword evidence="9" id="KW-1185">Reference proteome</keyword>
<evidence type="ECO:0000256" key="1">
    <source>
        <dbReference type="ARBA" id="ARBA00022664"/>
    </source>
</evidence>
<dbReference type="Gene3D" id="4.10.60.10">
    <property type="entry name" value="Zinc finger, CCHC-type"/>
    <property type="match status" value="1"/>
</dbReference>
<protein>
    <submittedName>
        <fullName evidence="8">Uncharacterized protein</fullName>
    </submittedName>
</protein>
<dbReference type="SUPFAM" id="SSF56672">
    <property type="entry name" value="DNA/RNA polymerases"/>
    <property type="match status" value="1"/>
</dbReference>
<gene>
    <name evidence="8" type="ORF">EHS25_007190</name>
</gene>
<comment type="caution">
    <text evidence="8">The sequence shown here is derived from an EMBL/GenBank/DDBJ whole genome shotgun (WGS) entry which is preliminary data.</text>
</comment>
<dbReference type="InterPro" id="IPR001878">
    <property type="entry name" value="Znf_CCHC"/>
</dbReference>
<evidence type="ECO:0000256" key="2">
    <source>
        <dbReference type="ARBA" id="ARBA00022750"/>
    </source>
</evidence>
<dbReference type="InterPro" id="IPR043502">
    <property type="entry name" value="DNA/RNA_pol_sf"/>
</dbReference>
<feature type="compositionally biased region" description="Acidic residues" evidence="5">
    <location>
        <begin position="792"/>
        <end position="804"/>
    </location>
</feature>
<dbReference type="Pfam" id="PF00098">
    <property type="entry name" value="zf-CCHC"/>
    <property type="match status" value="1"/>
</dbReference>
<dbReference type="STRING" id="1890683.A0A427XMT6"/>
<evidence type="ECO:0000259" key="6">
    <source>
        <dbReference type="PROSITE" id="PS50158"/>
    </source>
</evidence>
<keyword evidence="4" id="KW-0863">Zinc-finger</keyword>
<keyword evidence="2" id="KW-0378">Hydrolase</keyword>
<feature type="compositionally biased region" description="Polar residues" evidence="5">
    <location>
        <begin position="764"/>
        <end position="780"/>
    </location>
</feature>
<feature type="compositionally biased region" description="Basic and acidic residues" evidence="5">
    <location>
        <begin position="257"/>
        <end position="267"/>
    </location>
</feature>
<dbReference type="PANTHER" id="PTHR11439:SF483">
    <property type="entry name" value="PEPTIDE SYNTHASE GLIP-LIKE, PUTATIVE (AFU_ORTHOLOGUE AFUA_3G12920)-RELATED"/>
    <property type="match status" value="1"/>
</dbReference>
<feature type="compositionally biased region" description="Polar residues" evidence="5">
    <location>
        <begin position="823"/>
        <end position="832"/>
    </location>
</feature>
<dbReference type="SUPFAM" id="SSF57756">
    <property type="entry name" value="Retrovirus zinc finger-like domains"/>
    <property type="match status" value="1"/>
</dbReference>
<dbReference type="PANTHER" id="PTHR11439">
    <property type="entry name" value="GAG-POL-RELATED RETROTRANSPOSON"/>
    <property type="match status" value="1"/>
</dbReference>
<dbReference type="Proteomes" id="UP000279259">
    <property type="component" value="Unassembled WGS sequence"/>
</dbReference>
<dbReference type="InterPro" id="IPR013103">
    <property type="entry name" value="RVT_2"/>
</dbReference>
<keyword evidence="1" id="KW-0507">mRNA processing</keyword>
<dbReference type="InterPro" id="IPR036875">
    <property type="entry name" value="Znf_CCHC_sf"/>
</dbReference>
<evidence type="ECO:0000256" key="4">
    <source>
        <dbReference type="PROSITE-ProRule" id="PRU00047"/>
    </source>
</evidence>
<evidence type="ECO:0000256" key="3">
    <source>
        <dbReference type="ARBA" id="ARBA00022884"/>
    </source>
</evidence>
<keyword evidence="2" id="KW-0064">Aspartyl protease</keyword>
<accession>A0A427XMT6</accession>
<dbReference type="OrthoDB" id="3344688at2759"/>
<evidence type="ECO:0000313" key="8">
    <source>
        <dbReference type="EMBL" id="RSH80180.1"/>
    </source>
</evidence>
<feature type="region of interest" description="Disordered" evidence="5">
    <location>
        <begin position="739"/>
        <end position="836"/>
    </location>
</feature>
<dbReference type="GO" id="GO:0008270">
    <property type="term" value="F:zinc ion binding"/>
    <property type="evidence" value="ECO:0007669"/>
    <property type="project" value="UniProtKB-KW"/>
</dbReference>